<dbReference type="STRING" id="680026.AB733_23405"/>
<comment type="caution">
    <text evidence="1">The sequence shown here is derived from an EMBL/GenBank/DDBJ whole genome shotgun (WGS) entry which is preliminary data.</text>
</comment>
<accession>A0A0J8V572</accession>
<name>A0A0J8V572_9GAMM</name>
<organism evidence="1 2">
    <name type="scientific">Photobacterium swingsii</name>
    <dbReference type="NCBI Taxonomy" id="680026"/>
    <lineage>
        <taxon>Bacteria</taxon>
        <taxon>Pseudomonadati</taxon>
        <taxon>Pseudomonadota</taxon>
        <taxon>Gammaproteobacteria</taxon>
        <taxon>Vibrionales</taxon>
        <taxon>Vibrionaceae</taxon>
        <taxon>Photobacterium</taxon>
    </lineage>
</organism>
<dbReference type="EMBL" id="PYLZ01000011">
    <property type="protein sequence ID" value="PSW22770.1"/>
    <property type="molecule type" value="Genomic_DNA"/>
</dbReference>
<proteinExistence type="predicted"/>
<protein>
    <submittedName>
        <fullName evidence="1">Uncharacterized protein</fullName>
    </submittedName>
</protein>
<dbReference type="AlphaFoldDB" id="A0A0J8V572"/>
<keyword evidence="2" id="KW-1185">Reference proteome</keyword>
<dbReference type="Proteomes" id="UP000240481">
    <property type="component" value="Unassembled WGS sequence"/>
</dbReference>
<reference evidence="1 2" key="1">
    <citation type="submission" date="2018-01" db="EMBL/GenBank/DDBJ databases">
        <title>Whole genome sequencing of Histamine producing bacteria.</title>
        <authorList>
            <person name="Butler K."/>
        </authorList>
    </citation>
    <scope>NUCLEOTIDE SEQUENCE [LARGE SCALE GENOMIC DNA]</scope>
    <source>
        <strain evidence="1 2">DSM 24669</strain>
    </source>
</reference>
<sequence length="719" mass="84902">MSDQLETKIKALNVERCQIQSEIDAIADQMPKQKVLEAISKQKYFYLKELPHAIFDRDTSYLWPEKKLDTSKIKVELTGENLADKDEVKQLADELKSIDYLSFKGWEIPTPSDLRTICDEVNRSGSNNLPCLAYKNDDIHFVSKYNHQQNTILNYNDCLIILNEWRNHSDNHTENIYLNLIQQEKPRKIIFENRFDRSWTIDAQTKGELQSKQFFLVNKSFAIDEYKLDPSFEKFSDKEKEVAIAKLDQKAREDFLKVILKNKFVPIFDNHKIYPLYELLLINLPNLIFQLSEVEARLDELNAINHQQRELLSSRFKYQDLLAFKKFNCHEIDMSPIRFANATIDWCELLQTKLTEYQIRQHKLITEGNAITYNLSRKYKHDGNLTKNENELLEKRQTFMFERLNMDMNTPIANLASMKLQCYALKKKLFDLNTDDNGLVKLGQFASEPRPSFDLVAENSATMLTDSLKRIEFYEDNRSLVNSLINSEREWSKDLKVVKSVSKENLKLECEEDDIEEIHWQAWFSDWSDKRWLIEQCLQPLIEKGIEGAFVYHNLNTTTPLVIQLIDLLTQYKNKVDNFYLCDRKSIHQKFAFQPDGHLQEKFESENELYKHTVTFQEQLHDIIFSLEKVEERLWLFHWSDALIDMAIDTILDFIRDKDLDGISKTVIGDFTQLRLQNYSTFINDAKAHSEMSAKWDKEYSSLMFKMRKELNETTVEKV</sequence>
<dbReference type="OrthoDB" id="2087953at2"/>
<evidence type="ECO:0000313" key="2">
    <source>
        <dbReference type="Proteomes" id="UP000240481"/>
    </source>
</evidence>
<gene>
    <name evidence="1" type="ORF">C9I94_18480</name>
</gene>
<dbReference type="RefSeq" id="WP_048900966.1">
    <property type="nucleotide sequence ID" value="NZ_AP024853.1"/>
</dbReference>
<evidence type="ECO:0000313" key="1">
    <source>
        <dbReference type="EMBL" id="PSW22770.1"/>
    </source>
</evidence>